<dbReference type="EMBL" id="PZPL01000001">
    <property type="protein sequence ID" value="PTL71739.1"/>
    <property type="molecule type" value="Genomic_DNA"/>
</dbReference>
<name>A0A2T4UQD5_9MICO</name>
<evidence type="ECO:0008006" key="3">
    <source>
        <dbReference type="Google" id="ProtNLM"/>
    </source>
</evidence>
<accession>A0A2T4UQD5</accession>
<reference evidence="1 2" key="1">
    <citation type="submission" date="2018-03" db="EMBL/GenBank/DDBJ databases">
        <title>Bacteriophage NCPPB3778 and a type I-E CRISPR drive the evolution of the US Biological Select Agent, Rathayibacter toxicus.</title>
        <authorList>
            <person name="Davis E.W.II."/>
            <person name="Tabima J.F."/>
            <person name="Weisberg A.J."/>
            <person name="Dantas Lopes L."/>
            <person name="Wiseman M.S."/>
            <person name="Wiseman M.S."/>
            <person name="Pupko T."/>
            <person name="Belcher M.S."/>
            <person name="Sechler A.J."/>
            <person name="Tancos M.A."/>
            <person name="Schroeder B.K."/>
            <person name="Murray T.D."/>
            <person name="Luster D.G."/>
            <person name="Schneider W.L."/>
            <person name="Rogers E."/>
            <person name="Andreote F.D."/>
            <person name="Grunwald N.J."/>
            <person name="Putnam M.L."/>
            <person name="Chang J.H."/>
        </authorList>
    </citation>
    <scope>NUCLEOTIDE SEQUENCE [LARGE SCALE GENOMIC DNA]</scope>
    <source>
        <strain evidence="1 2">DSM 15933</strain>
    </source>
</reference>
<evidence type="ECO:0000313" key="1">
    <source>
        <dbReference type="EMBL" id="PTL71739.1"/>
    </source>
</evidence>
<keyword evidence="2" id="KW-1185">Reference proteome</keyword>
<comment type="caution">
    <text evidence="1">The sequence shown here is derived from an EMBL/GenBank/DDBJ whole genome shotgun (WGS) entry which is preliminary data.</text>
</comment>
<gene>
    <name evidence="1" type="ORF">C1I63_02000</name>
</gene>
<sequence length="96" mass="10440">MSIDAALLEIRAATDEVRTVARATGDSSRLGTAAWLDTRFAEISNVPELRAAARDALHLWGGMGSFSDVGSAEAHHAVERLRLALRRALSWRLVLD</sequence>
<dbReference type="AlphaFoldDB" id="A0A2T4UQD5"/>
<evidence type="ECO:0000313" key="2">
    <source>
        <dbReference type="Proteomes" id="UP000241085"/>
    </source>
</evidence>
<protein>
    <recommendedName>
        <fullName evidence="3">Acyl-CoA dehydrogenase</fullName>
    </recommendedName>
</protein>
<dbReference type="Proteomes" id="UP000241085">
    <property type="component" value="Unassembled WGS sequence"/>
</dbReference>
<organism evidence="1 2">
    <name type="scientific">Rathayibacter caricis DSM 15933</name>
    <dbReference type="NCBI Taxonomy" id="1328867"/>
    <lineage>
        <taxon>Bacteria</taxon>
        <taxon>Bacillati</taxon>
        <taxon>Actinomycetota</taxon>
        <taxon>Actinomycetes</taxon>
        <taxon>Micrococcales</taxon>
        <taxon>Microbacteriaceae</taxon>
        <taxon>Rathayibacter</taxon>
    </lineage>
</organism>
<proteinExistence type="predicted"/>
<dbReference type="RefSeq" id="WP_107573574.1">
    <property type="nucleotide sequence ID" value="NZ_PZPL01000001.1"/>
</dbReference>